<dbReference type="InterPro" id="IPR001789">
    <property type="entry name" value="Sig_transdc_resp-reg_receiver"/>
</dbReference>
<dbReference type="FunFam" id="3.30.70.270:FF:000001">
    <property type="entry name" value="Diguanylate cyclase domain protein"/>
    <property type="match status" value="1"/>
</dbReference>
<dbReference type="EMBL" id="CYUE01000013">
    <property type="protein sequence ID" value="CUK25690.1"/>
    <property type="molecule type" value="Genomic_DNA"/>
</dbReference>
<keyword evidence="7" id="KW-1185">Reference proteome</keyword>
<dbReference type="PROSITE" id="PS50110">
    <property type="entry name" value="RESPONSE_REGULATORY"/>
    <property type="match status" value="1"/>
</dbReference>
<evidence type="ECO:0000313" key="7">
    <source>
        <dbReference type="Proteomes" id="UP000051184"/>
    </source>
</evidence>
<dbReference type="InterPro" id="IPR043128">
    <property type="entry name" value="Rev_trsase/Diguanyl_cyclase"/>
</dbReference>
<dbReference type="PANTHER" id="PTHR45138">
    <property type="entry name" value="REGULATORY COMPONENTS OF SENSORY TRANSDUCTION SYSTEM"/>
    <property type="match status" value="1"/>
</dbReference>
<dbReference type="Gene3D" id="3.30.70.270">
    <property type="match status" value="1"/>
</dbReference>
<dbReference type="SUPFAM" id="SSF55073">
    <property type="entry name" value="Nucleotide cyclase"/>
    <property type="match status" value="1"/>
</dbReference>
<proteinExistence type="predicted"/>
<evidence type="ECO:0000259" key="5">
    <source>
        <dbReference type="PROSITE" id="PS50887"/>
    </source>
</evidence>
<evidence type="ECO:0000256" key="1">
    <source>
        <dbReference type="ARBA" id="ARBA00012528"/>
    </source>
</evidence>
<accession>A0A0P1IUN8</accession>
<reference evidence="7" key="1">
    <citation type="submission" date="2015-09" db="EMBL/GenBank/DDBJ databases">
        <authorList>
            <person name="Rodrigo-Torres Lidia"/>
            <person name="Arahal R.David."/>
        </authorList>
    </citation>
    <scope>NUCLEOTIDE SEQUENCE [LARGE SCALE GENOMIC DNA]</scope>
    <source>
        <strain evidence="7">CECT 5114</strain>
    </source>
</reference>
<comment type="caution">
    <text evidence="3">Lacks conserved residue(s) required for the propagation of feature annotation.</text>
</comment>
<dbReference type="EC" id="2.7.7.65" evidence="1"/>
<dbReference type="Pfam" id="PF00072">
    <property type="entry name" value="Response_reg"/>
    <property type="match status" value="1"/>
</dbReference>
<comment type="catalytic activity">
    <reaction evidence="2">
        <text>2 GTP = 3',3'-c-di-GMP + 2 diphosphate</text>
        <dbReference type="Rhea" id="RHEA:24898"/>
        <dbReference type="ChEBI" id="CHEBI:33019"/>
        <dbReference type="ChEBI" id="CHEBI:37565"/>
        <dbReference type="ChEBI" id="CHEBI:58805"/>
        <dbReference type="EC" id="2.7.7.65"/>
    </reaction>
</comment>
<dbReference type="GO" id="GO:0005886">
    <property type="term" value="C:plasma membrane"/>
    <property type="evidence" value="ECO:0007669"/>
    <property type="project" value="TreeGrafter"/>
</dbReference>
<evidence type="ECO:0000256" key="3">
    <source>
        <dbReference type="PROSITE-ProRule" id="PRU00169"/>
    </source>
</evidence>
<dbReference type="GO" id="GO:1902201">
    <property type="term" value="P:negative regulation of bacterial-type flagellum-dependent cell motility"/>
    <property type="evidence" value="ECO:0007669"/>
    <property type="project" value="TreeGrafter"/>
</dbReference>
<name>A0A0P1IUN8_9RHOB</name>
<dbReference type="InterPro" id="IPR000160">
    <property type="entry name" value="GGDEF_dom"/>
</dbReference>
<dbReference type="Gene3D" id="3.40.50.2300">
    <property type="match status" value="1"/>
</dbReference>
<evidence type="ECO:0000313" key="6">
    <source>
        <dbReference type="EMBL" id="CUK25690.1"/>
    </source>
</evidence>
<dbReference type="InterPro" id="IPR029787">
    <property type="entry name" value="Nucleotide_cyclase"/>
</dbReference>
<feature type="domain" description="GGDEF" evidence="5">
    <location>
        <begin position="321"/>
        <end position="458"/>
    </location>
</feature>
<dbReference type="NCBIfam" id="TIGR00254">
    <property type="entry name" value="GGDEF"/>
    <property type="match status" value="1"/>
</dbReference>
<sequence length="460" mass="51115">MPGKILIVDSIATNRIVLKVRLSNAFYKVIQAADPNEADVILQNEAIDLVMVNAHLESADAIAFCRRLKTGPKTSHLPILVISSQHDREMRLAALKAGANDVLVRPIDDVFLFARLRSLLRSLETAEESELRQKTGQAMGFAETTTSFVAQSQIHVTTPESATSIRWATVLKTMMPYRITPTIHSDTLKHLSGSKVPDVFVIAVDRQKPDTALRLIAEIRARASTRHSGILVVVDDERRRILVDAMDLGAHDVMMNGFDPDEMSLRISTLASQKRLSDRLRDNVTIGLDAAVTDPLTGLFNRRYALPHVERLCSRAKLKKQQFAIMIADLDHFKQVNDQFGHATGDAVLTEAARRLREHLRPVDLVARIGGEEFLIAMPETTPERANRMALDMCSVMRERPVQVSSINKRISVTMSIGVTMGGCGHLTKPVNALIEQADSALYDAKLRGRDQVRFAKEHA</sequence>
<dbReference type="CDD" id="cd01949">
    <property type="entry name" value="GGDEF"/>
    <property type="match status" value="1"/>
</dbReference>
<dbReference type="SMART" id="SM00448">
    <property type="entry name" value="REC"/>
    <property type="match status" value="1"/>
</dbReference>
<dbReference type="GO" id="GO:0052621">
    <property type="term" value="F:diguanylate cyclase activity"/>
    <property type="evidence" value="ECO:0007669"/>
    <property type="project" value="UniProtKB-EC"/>
</dbReference>
<dbReference type="STRING" id="1715691.TA5113_01753"/>
<dbReference type="PROSITE" id="PS50887">
    <property type="entry name" value="GGDEF"/>
    <property type="match status" value="1"/>
</dbReference>
<feature type="domain" description="Response regulatory" evidence="4">
    <location>
        <begin position="4"/>
        <end position="120"/>
    </location>
</feature>
<dbReference type="InterPro" id="IPR050469">
    <property type="entry name" value="Diguanylate_Cyclase"/>
</dbReference>
<dbReference type="SUPFAM" id="SSF52172">
    <property type="entry name" value="CheY-like"/>
    <property type="match status" value="2"/>
</dbReference>
<dbReference type="RefSeq" id="WP_058314651.1">
    <property type="nucleotide sequence ID" value="NZ_CYTO01000010.1"/>
</dbReference>
<dbReference type="Proteomes" id="UP000051184">
    <property type="component" value="Unassembled WGS sequence"/>
</dbReference>
<dbReference type="GO" id="GO:0043709">
    <property type="term" value="P:cell adhesion involved in single-species biofilm formation"/>
    <property type="evidence" value="ECO:0007669"/>
    <property type="project" value="TreeGrafter"/>
</dbReference>
<dbReference type="PANTHER" id="PTHR45138:SF9">
    <property type="entry name" value="DIGUANYLATE CYCLASE DGCM-RELATED"/>
    <property type="match status" value="1"/>
</dbReference>
<organism evidence="6 7">
    <name type="scientific">Cognatishimia activa</name>
    <dbReference type="NCBI Taxonomy" id="1715691"/>
    <lineage>
        <taxon>Bacteria</taxon>
        <taxon>Pseudomonadati</taxon>
        <taxon>Pseudomonadota</taxon>
        <taxon>Alphaproteobacteria</taxon>
        <taxon>Rhodobacterales</taxon>
        <taxon>Paracoccaceae</taxon>
        <taxon>Cognatishimia</taxon>
    </lineage>
</organism>
<dbReference type="SMART" id="SM00267">
    <property type="entry name" value="GGDEF"/>
    <property type="match status" value="1"/>
</dbReference>
<evidence type="ECO:0000259" key="4">
    <source>
        <dbReference type="PROSITE" id="PS50110"/>
    </source>
</evidence>
<dbReference type="Pfam" id="PF00990">
    <property type="entry name" value="GGDEF"/>
    <property type="match status" value="1"/>
</dbReference>
<dbReference type="AlphaFoldDB" id="A0A0P1IUN8"/>
<dbReference type="GO" id="GO:0000160">
    <property type="term" value="P:phosphorelay signal transduction system"/>
    <property type="evidence" value="ECO:0007669"/>
    <property type="project" value="InterPro"/>
</dbReference>
<gene>
    <name evidence="6" type="primary">pleD_2</name>
    <name evidence="6" type="ORF">TA5114_01492</name>
</gene>
<evidence type="ECO:0000256" key="2">
    <source>
        <dbReference type="ARBA" id="ARBA00034247"/>
    </source>
</evidence>
<dbReference type="InterPro" id="IPR011006">
    <property type="entry name" value="CheY-like_superfamily"/>
</dbReference>
<protein>
    <recommendedName>
        <fullName evidence="1">diguanylate cyclase</fullName>
        <ecNumber evidence="1">2.7.7.65</ecNumber>
    </recommendedName>
</protein>